<keyword evidence="2" id="KW-1185">Reference proteome</keyword>
<reference evidence="1 2" key="1">
    <citation type="submission" date="2024-09" db="EMBL/GenBank/DDBJ databases">
        <authorList>
            <person name="D'Angelo T."/>
        </authorList>
    </citation>
    <scope>NUCLEOTIDE SEQUENCE [LARGE SCALE GENOMIC DNA]</scope>
    <source>
        <strain evidence="1">SAG AM-320-E07</strain>
    </source>
</reference>
<name>A0ABV6YLH1_UNCEI</name>
<accession>A0ABV6YLH1</accession>
<proteinExistence type="predicted"/>
<protein>
    <submittedName>
        <fullName evidence="1">Uncharacterized protein</fullName>
    </submittedName>
</protein>
<dbReference type="EMBL" id="JBHPKH010000091">
    <property type="protein sequence ID" value="MFC1573187.1"/>
    <property type="molecule type" value="Genomic_DNA"/>
</dbReference>
<organism evidence="1 2">
    <name type="scientific">Eiseniibacteriota bacterium</name>
    <dbReference type="NCBI Taxonomy" id="2212470"/>
    <lineage>
        <taxon>Bacteria</taxon>
        <taxon>Candidatus Eiseniibacteriota</taxon>
    </lineage>
</organism>
<evidence type="ECO:0000313" key="1">
    <source>
        <dbReference type="EMBL" id="MFC1573187.1"/>
    </source>
</evidence>
<dbReference type="Proteomes" id="UP001593833">
    <property type="component" value="Unassembled WGS sequence"/>
</dbReference>
<gene>
    <name evidence="1" type="ORF">ACFL6M_06265</name>
</gene>
<comment type="caution">
    <text evidence="1">The sequence shown here is derived from an EMBL/GenBank/DDBJ whole genome shotgun (WGS) entry which is preliminary data.</text>
</comment>
<sequence length="166" mass="17972">MLEDYVDAYNGGCDSPPGFPIQSLQGGVDGELSLCGHGGTYLCGAEQCHDSDWFAVYKASDPFQVTGSALYPTHLAQVVFDPEQGCGGEVTIINSVLCTQFEQATLELIAEVGEEVWIKCETAEWEDVPEYAYTLEFQGVSGVQGVPEIPPPSPAMTWGAIKHMFR</sequence>
<evidence type="ECO:0000313" key="2">
    <source>
        <dbReference type="Proteomes" id="UP001593833"/>
    </source>
</evidence>